<keyword evidence="1" id="KW-0812">Transmembrane</keyword>
<keyword evidence="1" id="KW-0472">Membrane</keyword>
<reference evidence="2 3" key="1">
    <citation type="journal article" date="2021" name="Int. J. Syst. Evol. Microbiol.">
        <title>Clostridium zeae sp. nov., isolated from corn silage.</title>
        <authorList>
            <person name="Kobayashi H."/>
            <person name="Tanizawa Y."/>
            <person name="Yagura M."/>
            <person name="Sakamoto M."/>
            <person name="Ohkuma M."/>
            <person name="Tohno M."/>
        </authorList>
    </citation>
    <scope>NUCLEOTIDE SEQUENCE [LARGE SCALE GENOMIC DNA]</scope>
    <source>
        <strain evidence="2 3">CSC2</strain>
    </source>
</reference>
<evidence type="ECO:0000313" key="3">
    <source>
        <dbReference type="Proteomes" id="UP000663802"/>
    </source>
</evidence>
<accession>A0ABQ1EF28</accession>
<organism evidence="2 3">
    <name type="scientific">Clostridium zeae</name>
    <dbReference type="NCBI Taxonomy" id="2759022"/>
    <lineage>
        <taxon>Bacteria</taxon>
        <taxon>Bacillati</taxon>
        <taxon>Bacillota</taxon>
        <taxon>Clostridia</taxon>
        <taxon>Eubacteriales</taxon>
        <taxon>Clostridiaceae</taxon>
        <taxon>Clostridium</taxon>
    </lineage>
</organism>
<keyword evidence="3" id="KW-1185">Reference proteome</keyword>
<feature type="transmembrane region" description="Helical" evidence="1">
    <location>
        <begin position="6"/>
        <end position="25"/>
    </location>
</feature>
<evidence type="ECO:0000256" key="1">
    <source>
        <dbReference type="SAM" id="Phobius"/>
    </source>
</evidence>
<dbReference type="Proteomes" id="UP000663802">
    <property type="component" value="Unassembled WGS sequence"/>
</dbReference>
<feature type="transmembrane region" description="Helical" evidence="1">
    <location>
        <begin position="86"/>
        <end position="107"/>
    </location>
</feature>
<name>A0ABQ1EF28_9CLOT</name>
<proteinExistence type="predicted"/>
<protein>
    <submittedName>
        <fullName evidence="2">Uncharacterized protein</fullName>
    </submittedName>
</protein>
<evidence type="ECO:0000313" key="2">
    <source>
        <dbReference type="EMBL" id="GFZ33276.1"/>
    </source>
</evidence>
<sequence>MKALWIAIITTIVIAILLAIQPDASQLTGFAIPMMIMLYSKINKKILRSLMFGILSLLIILSWVHLDSLPPVAYVERIVSLLANMGLMWLILGVISLIILPVPFILFPPKNFKIPSICVGLYFIIILISTLFGNFPVPLMGYGISPIIGYFIPITWYAKSKANS</sequence>
<feature type="transmembrane region" description="Helical" evidence="1">
    <location>
        <begin position="139"/>
        <end position="158"/>
    </location>
</feature>
<feature type="transmembrane region" description="Helical" evidence="1">
    <location>
        <begin position="114"/>
        <end position="133"/>
    </location>
</feature>
<gene>
    <name evidence="2" type="ORF">CSC2_38020</name>
</gene>
<feature type="transmembrane region" description="Helical" evidence="1">
    <location>
        <begin position="46"/>
        <end position="66"/>
    </location>
</feature>
<dbReference type="EMBL" id="BMBA01000004">
    <property type="protein sequence ID" value="GFZ33276.1"/>
    <property type="molecule type" value="Genomic_DNA"/>
</dbReference>
<comment type="caution">
    <text evidence="2">The sequence shown here is derived from an EMBL/GenBank/DDBJ whole genome shotgun (WGS) entry which is preliminary data.</text>
</comment>
<keyword evidence="1" id="KW-1133">Transmembrane helix</keyword>